<feature type="region of interest" description="Disordered" evidence="6">
    <location>
        <begin position="1"/>
        <end position="22"/>
    </location>
</feature>
<comment type="catalytic activity">
    <reaction evidence="5">
        <text>a 2-demethylmenaquinol + S-adenosyl-L-methionine = a menaquinol + S-adenosyl-L-homocysteine + H(+)</text>
        <dbReference type="Rhea" id="RHEA:42640"/>
        <dbReference type="Rhea" id="RHEA-COMP:9539"/>
        <dbReference type="Rhea" id="RHEA-COMP:9563"/>
        <dbReference type="ChEBI" id="CHEBI:15378"/>
        <dbReference type="ChEBI" id="CHEBI:18151"/>
        <dbReference type="ChEBI" id="CHEBI:55437"/>
        <dbReference type="ChEBI" id="CHEBI:57856"/>
        <dbReference type="ChEBI" id="CHEBI:59789"/>
        <dbReference type="EC" id="2.1.1.163"/>
    </reaction>
</comment>
<comment type="pathway">
    <text evidence="5">Quinol/quinone metabolism; menaquinone biosynthesis; menaquinol from 1,4-dihydroxy-2-naphthoate: step 2/2.</text>
</comment>
<dbReference type="CDD" id="cd02440">
    <property type="entry name" value="AdoMet_MTases"/>
    <property type="match status" value="1"/>
</dbReference>
<evidence type="ECO:0000313" key="8">
    <source>
        <dbReference type="Proteomes" id="UP000245206"/>
    </source>
</evidence>
<keyword evidence="1 5" id="KW-0474">Menaquinone biosynthesis</keyword>
<evidence type="ECO:0000256" key="4">
    <source>
        <dbReference type="ARBA" id="ARBA00022691"/>
    </source>
</evidence>
<dbReference type="PANTHER" id="PTHR43591:SF24">
    <property type="entry name" value="2-METHOXY-6-POLYPRENYL-1,4-BENZOQUINOL METHYLASE, MITOCHONDRIAL"/>
    <property type="match status" value="1"/>
</dbReference>
<dbReference type="SUPFAM" id="SSF53335">
    <property type="entry name" value="S-adenosyl-L-methionine-dependent methyltransferases"/>
    <property type="match status" value="1"/>
</dbReference>
<dbReference type="HAMAP" id="MF_01813">
    <property type="entry name" value="MenG_UbiE_methyltr"/>
    <property type="match status" value="1"/>
</dbReference>
<dbReference type="GO" id="GO:0043770">
    <property type="term" value="F:demethylmenaquinone methyltransferase activity"/>
    <property type="evidence" value="ECO:0007669"/>
    <property type="project" value="UniProtKB-UniRule"/>
</dbReference>
<dbReference type="InterPro" id="IPR029063">
    <property type="entry name" value="SAM-dependent_MTases_sf"/>
</dbReference>
<dbReference type="GO" id="GO:0032259">
    <property type="term" value="P:methylation"/>
    <property type="evidence" value="ECO:0007669"/>
    <property type="project" value="UniProtKB-KW"/>
</dbReference>
<evidence type="ECO:0000256" key="1">
    <source>
        <dbReference type="ARBA" id="ARBA00022428"/>
    </source>
</evidence>
<feature type="binding site" evidence="5">
    <location>
        <position position="145"/>
    </location>
    <ligand>
        <name>S-adenosyl-L-methionine</name>
        <dbReference type="ChEBI" id="CHEBI:59789"/>
    </ligand>
</feature>
<dbReference type="InterPro" id="IPR023576">
    <property type="entry name" value="UbiE/COQ5_MeTrFase_CS"/>
</dbReference>
<evidence type="ECO:0000256" key="5">
    <source>
        <dbReference type="HAMAP-Rule" id="MF_01813"/>
    </source>
</evidence>
<dbReference type="Gene3D" id="3.40.50.150">
    <property type="entry name" value="Vaccinia Virus protein VP39"/>
    <property type="match status" value="1"/>
</dbReference>
<keyword evidence="3 5" id="KW-0808">Transferase</keyword>
<evidence type="ECO:0000313" key="7">
    <source>
        <dbReference type="EMBL" id="GBF44109.1"/>
    </source>
</evidence>
<sequence length="321" mass="37063">MVGNQWVVRSNGEKNKSNSSSDGTLGKHFILVSFSSNFRNPKNKRKKEAKEIIEKAKRRIKIKIAGIENVQFMDVSTSMNQYKLPSQEKKPEYVRKNFDGIARAYDRFNDWNSFFLHRIWKDWVVKEAKKEVPHATSALDLCCGTGDITYRLSLDPHLQRVVGLDFSEQMLSYAFPKVEGKTQVQLLVGDAMDLKQFPEGSFDIVTMGFGLRNVSDLKKCLFEIKRVLKKDGVYVNLDVGRVRPKFLKFFADFYFFKIVPLFGYLLYGKQNEMFDYLPHSSKLYPDQETLSLILKEVGFTNVRFQNFVFGNAVAHIAKKGK</sequence>
<reference evidence="8" key="1">
    <citation type="journal article" date="2019" name="Microbiol. Immunol.">
        <title>Molecular and phenotypic characterization of Leptospira johnsonii sp. nov., Leptospira ellinghausenii sp. nov. and Leptospira ryugenii sp. nov. isolated from soil and water in Japan.</title>
        <authorList>
            <person name="Masuzawa T."/>
            <person name="Saito M."/>
            <person name="Nakao R."/>
            <person name="Nikaido Y."/>
            <person name="Matsumoto M."/>
            <person name="Ogawa M."/>
            <person name="Yokoyama M."/>
            <person name="Hidaka Y."/>
            <person name="Tomita J."/>
            <person name="Sakakibara K."/>
            <person name="Suzuki K."/>
            <person name="Yasuda S."/>
            <person name="Sato H."/>
            <person name="Yamaguchi M."/>
            <person name="Yoshida S.I."/>
            <person name="Koizumi N."/>
            <person name="Kawamura Y."/>
        </authorList>
    </citation>
    <scope>NUCLEOTIDE SEQUENCE [LARGE SCALE GENOMIC DNA]</scope>
    <source>
        <strain evidence="8">E18</strain>
    </source>
</reference>
<dbReference type="PANTHER" id="PTHR43591">
    <property type="entry name" value="METHYLTRANSFERASE"/>
    <property type="match status" value="1"/>
</dbReference>
<gene>
    <name evidence="7" type="primary">ubiE</name>
    <name evidence="5" type="synonym">menG</name>
    <name evidence="7" type="ORF">LPTSP2_34120</name>
</gene>
<comment type="caution">
    <text evidence="7">The sequence shown here is derived from an EMBL/GenBank/DDBJ whole genome shotgun (WGS) entry which is preliminary data.</text>
</comment>
<dbReference type="GO" id="GO:0009234">
    <property type="term" value="P:menaquinone biosynthetic process"/>
    <property type="evidence" value="ECO:0007669"/>
    <property type="project" value="UniProtKB-UniRule"/>
</dbReference>
<proteinExistence type="inferred from homology"/>
<keyword evidence="4 5" id="KW-0949">S-adenosyl-L-methionine</keyword>
<evidence type="ECO:0000256" key="2">
    <source>
        <dbReference type="ARBA" id="ARBA00022603"/>
    </source>
</evidence>
<keyword evidence="7" id="KW-0830">Ubiquinone</keyword>
<feature type="binding site" evidence="5">
    <location>
        <position position="165"/>
    </location>
    <ligand>
        <name>S-adenosyl-L-methionine</name>
        <dbReference type="ChEBI" id="CHEBI:59789"/>
    </ligand>
</feature>
<organism evidence="7 8">
    <name type="scientific">Leptospira ellinghausenii</name>
    <dbReference type="NCBI Taxonomy" id="1917822"/>
    <lineage>
        <taxon>Bacteria</taxon>
        <taxon>Pseudomonadati</taxon>
        <taxon>Spirochaetota</taxon>
        <taxon>Spirochaetia</taxon>
        <taxon>Leptospirales</taxon>
        <taxon>Leptospiraceae</taxon>
        <taxon>Leptospira</taxon>
    </lineage>
</organism>
<dbReference type="Pfam" id="PF01209">
    <property type="entry name" value="Ubie_methyltran"/>
    <property type="match status" value="1"/>
</dbReference>
<protein>
    <recommendedName>
        <fullName evidence="5">Demethylmenaquinone methyltransferase</fullName>
        <ecNumber evidence="5">2.1.1.163</ecNumber>
    </recommendedName>
</protein>
<keyword evidence="2 5" id="KW-0489">Methyltransferase</keyword>
<dbReference type="EMBL" id="BFAZ01000010">
    <property type="protein sequence ID" value="GBF44109.1"/>
    <property type="molecule type" value="Genomic_DNA"/>
</dbReference>
<dbReference type="InterPro" id="IPR004033">
    <property type="entry name" value="UbiE/COQ5_MeTrFase"/>
</dbReference>
<dbReference type="PROSITE" id="PS51608">
    <property type="entry name" value="SAM_MT_UBIE"/>
    <property type="match status" value="1"/>
</dbReference>
<dbReference type="Proteomes" id="UP000245206">
    <property type="component" value="Unassembled WGS sequence"/>
</dbReference>
<dbReference type="PROSITE" id="PS01183">
    <property type="entry name" value="UBIE_1"/>
    <property type="match status" value="1"/>
</dbReference>
<evidence type="ECO:0000256" key="3">
    <source>
        <dbReference type="ARBA" id="ARBA00022679"/>
    </source>
</evidence>
<comment type="caution">
    <text evidence="5">Lacks conserved residue(s) required for the propagation of feature annotation.</text>
</comment>
<evidence type="ECO:0000256" key="6">
    <source>
        <dbReference type="SAM" id="MobiDB-lite"/>
    </source>
</evidence>
<comment type="similarity">
    <text evidence="5">Belongs to the class I-like SAM-binding methyltransferase superfamily. MenG/UbiE family.</text>
</comment>
<feature type="binding site" evidence="5">
    <location>
        <begin position="190"/>
        <end position="191"/>
    </location>
    <ligand>
        <name>S-adenosyl-L-methionine</name>
        <dbReference type="ChEBI" id="CHEBI:59789"/>
    </ligand>
</feature>
<dbReference type="EC" id="2.1.1.163" evidence="5"/>
<dbReference type="NCBIfam" id="TIGR01934">
    <property type="entry name" value="MenG_MenH_UbiE"/>
    <property type="match status" value="1"/>
</dbReference>
<name>A0A2P2DHN8_9LEPT</name>
<dbReference type="AlphaFoldDB" id="A0A2P2DHN8"/>
<comment type="function">
    <text evidence="5">Methyltransferase required for the conversion of demethylmenaquinol (DMKH2) to menaquinol (MKH2).</text>
</comment>
<dbReference type="UniPathway" id="UPA00079">
    <property type="reaction ID" value="UER00169"/>
</dbReference>
<accession>A0A2P2DHN8</accession>
<keyword evidence="8" id="KW-1185">Reference proteome</keyword>